<evidence type="ECO:0000313" key="11">
    <source>
        <dbReference type="EMBL" id="MDT0555157.1"/>
    </source>
</evidence>
<dbReference type="PANTHER" id="PTHR11059">
    <property type="entry name" value="DNA REPAIR PROTEIN RECN"/>
    <property type="match status" value="1"/>
</dbReference>
<dbReference type="InterPro" id="IPR003395">
    <property type="entry name" value="RecF/RecN/SMC_N"/>
</dbReference>
<reference evidence="11 12" key="1">
    <citation type="submission" date="2023-09" db="EMBL/GenBank/DDBJ databases">
        <authorList>
            <person name="Rey-Velasco X."/>
        </authorList>
    </citation>
    <scope>NUCLEOTIDE SEQUENCE [LARGE SCALE GENOMIC DNA]</scope>
    <source>
        <strain evidence="11 12">W242</strain>
    </source>
</reference>
<evidence type="ECO:0000256" key="4">
    <source>
        <dbReference type="ARBA" id="ARBA00022741"/>
    </source>
</evidence>
<dbReference type="Gene3D" id="3.40.50.300">
    <property type="entry name" value="P-loop containing nucleotide triphosphate hydrolases"/>
    <property type="match status" value="2"/>
</dbReference>
<evidence type="ECO:0000256" key="6">
    <source>
        <dbReference type="ARBA" id="ARBA00022840"/>
    </source>
</evidence>
<organism evidence="11 12">
    <name type="scientific">Patiriisocius hiemis</name>
    <dbReference type="NCBI Taxonomy" id="3075604"/>
    <lineage>
        <taxon>Bacteria</taxon>
        <taxon>Pseudomonadati</taxon>
        <taxon>Bacteroidota</taxon>
        <taxon>Flavobacteriia</taxon>
        <taxon>Flavobacteriales</taxon>
        <taxon>Flavobacteriaceae</taxon>
        <taxon>Patiriisocius</taxon>
    </lineage>
</organism>
<dbReference type="SUPFAM" id="SSF46966">
    <property type="entry name" value="Spectrin repeat"/>
    <property type="match status" value="1"/>
</dbReference>
<dbReference type="InterPro" id="IPR004604">
    <property type="entry name" value="DNA_recomb/repair_RecN"/>
</dbReference>
<dbReference type="SUPFAM" id="SSF52540">
    <property type="entry name" value="P-loop containing nucleoside triphosphate hydrolases"/>
    <property type="match status" value="2"/>
</dbReference>
<dbReference type="RefSeq" id="WP_311332105.1">
    <property type="nucleotide sequence ID" value="NZ_JAVRHZ010000001.1"/>
</dbReference>
<feature type="domain" description="RecF/RecN/SMC N-terminal" evidence="10">
    <location>
        <begin position="2"/>
        <end position="509"/>
    </location>
</feature>
<keyword evidence="4" id="KW-0547">Nucleotide-binding</keyword>
<dbReference type="Proteomes" id="UP001254488">
    <property type="component" value="Unassembled WGS sequence"/>
</dbReference>
<gene>
    <name evidence="11" type="primary">recN</name>
    <name evidence="11" type="ORF">RM538_04015</name>
</gene>
<keyword evidence="6" id="KW-0067">ATP-binding</keyword>
<evidence type="ECO:0000259" key="10">
    <source>
        <dbReference type="Pfam" id="PF02463"/>
    </source>
</evidence>
<name>A0ABU2YAD3_9FLAO</name>
<evidence type="ECO:0000256" key="3">
    <source>
        <dbReference type="ARBA" id="ARBA00021315"/>
    </source>
</evidence>
<keyword evidence="5 9" id="KW-0227">DNA damage</keyword>
<evidence type="ECO:0000256" key="9">
    <source>
        <dbReference type="PIRNR" id="PIRNR003128"/>
    </source>
</evidence>
<keyword evidence="7 9" id="KW-0234">DNA repair</keyword>
<evidence type="ECO:0000256" key="7">
    <source>
        <dbReference type="ARBA" id="ARBA00023204"/>
    </source>
</evidence>
<evidence type="ECO:0000313" key="12">
    <source>
        <dbReference type="Proteomes" id="UP001254488"/>
    </source>
</evidence>
<dbReference type="PIRSF" id="PIRSF003128">
    <property type="entry name" value="RecN"/>
    <property type="match status" value="1"/>
</dbReference>
<accession>A0ABU2YAD3</accession>
<evidence type="ECO:0000256" key="1">
    <source>
        <dbReference type="ARBA" id="ARBA00003618"/>
    </source>
</evidence>
<dbReference type="CDD" id="cd03241">
    <property type="entry name" value="ABC_RecN"/>
    <property type="match status" value="1"/>
</dbReference>
<proteinExistence type="inferred from homology"/>
<comment type="caution">
    <text evidence="11">The sequence shown here is derived from an EMBL/GenBank/DDBJ whole genome shotgun (WGS) entry which is preliminary data.</text>
</comment>
<dbReference type="EMBL" id="JAVRHZ010000001">
    <property type="protein sequence ID" value="MDT0555157.1"/>
    <property type="molecule type" value="Genomic_DNA"/>
</dbReference>
<dbReference type="NCBIfam" id="TIGR00634">
    <property type="entry name" value="recN"/>
    <property type="match status" value="1"/>
</dbReference>
<dbReference type="Pfam" id="PF02463">
    <property type="entry name" value="SMC_N"/>
    <property type="match status" value="1"/>
</dbReference>
<comment type="function">
    <text evidence="1 9">May be involved in recombinational repair of damaged DNA.</text>
</comment>
<evidence type="ECO:0000256" key="5">
    <source>
        <dbReference type="ARBA" id="ARBA00022763"/>
    </source>
</evidence>
<dbReference type="PANTHER" id="PTHR11059:SF0">
    <property type="entry name" value="DNA REPAIR PROTEIN RECN"/>
    <property type="match status" value="1"/>
</dbReference>
<dbReference type="InterPro" id="IPR027417">
    <property type="entry name" value="P-loop_NTPase"/>
</dbReference>
<evidence type="ECO:0000256" key="2">
    <source>
        <dbReference type="ARBA" id="ARBA00009441"/>
    </source>
</evidence>
<comment type="similarity">
    <text evidence="2 9">Belongs to the RecN family.</text>
</comment>
<keyword evidence="12" id="KW-1185">Reference proteome</keyword>
<protein>
    <recommendedName>
        <fullName evidence="3 9">DNA repair protein RecN</fullName>
    </recommendedName>
    <alternativeName>
        <fullName evidence="8 9">Recombination protein N</fullName>
    </alternativeName>
</protein>
<evidence type="ECO:0000256" key="8">
    <source>
        <dbReference type="ARBA" id="ARBA00033408"/>
    </source>
</evidence>
<sequence>MITSLSIKNYALIEDIQVNLKPGMTIITGETGAGKSILLGALSLLLGKRADLSSVKDSSKKCTIEGEFSINTYNLQSLFEENDLDYESHTILRREILPSGKSRAFINDTPVSLAQMQALGIHLVDIHSQHETLSITSEAYQLDVIDALARNQSLLIGYSEKLNEYTSLSEKLSQLQTTKSEATKELDYNTFLHKELDEAQLDGLNLKELEETYETLNNAEEIEASLSQVISVLGQEQIGSLETIKEIRSLLSKLKNFKASYAELWERFNSVVIELEDLETTLEEEVGTIEADPQQLYAANEKLQTVYKLQQKHNLATIEELIHLRDDLASKIDVTLHIDDEIETIKNTLEKVKKETQTIGEKISKARKEATPKLKQELETILTSLGLPNAQFQFDITPSETFRKNGTDVLTLLFSANKGGTLGSLKKVASGGEMSRIMLAVKAVLSSYKKLPTIIFDEIDTGVSGEVALKIADIMAVMGNTMQLLSITHLPQIASKGEHHIKVYKEDTAQSTVTYLKELTFDERLVEIAQMIGGKNITDATLANARELLN</sequence>